<dbReference type="EMBL" id="CAFBMR010000011">
    <property type="protein sequence ID" value="CAB4906872.1"/>
    <property type="molecule type" value="Genomic_DNA"/>
</dbReference>
<accession>A0A6J7GFK2</accession>
<proteinExistence type="predicted"/>
<organism evidence="2">
    <name type="scientific">freshwater metagenome</name>
    <dbReference type="NCBI Taxonomy" id="449393"/>
    <lineage>
        <taxon>unclassified sequences</taxon>
        <taxon>metagenomes</taxon>
        <taxon>ecological metagenomes</taxon>
    </lineage>
</organism>
<keyword evidence="1" id="KW-0472">Membrane</keyword>
<evidence type="ECO:0000256" key="1">
    <source>
        <dbReference type="SAM" id="Phobius"/>
    </source>
</evidence>
<gene>
    <name evidence="2" type="ORF">UFOPK3610_00491</name>
</gene>
<evidence type="ECO:0000313" key="2">
    <source>
        <dbReference type="EMBL" id="CAB4906872.1"/>
    </source>
</evidence>
<sequence>MSVSMRQREIERQPWAGPKRKYDIVKEGTIAVVVVAILTIGLAWIFSSPDEPALTFKGWATSAPENFIVTTVAEIAGTSDSASYGPPYNAGESQAIGPISPAQWPGVTQPIDPVNDFVIIPLKSQQQPQGVMTALQQWDAATPDQQMTWATNLDTAINDPEGADGDPNKVPDGDYGPTTTLTAGLFHMATSGALDGVLPAPGQFFNTNSTKQIMFLGDGSYLDDAGTAFHLQGDLWGMMNETGNFPGQQWLMPFSFWYQLPIFNSADETGFAATLTANGDIYILSIIGVFMLLLIFVPFIPGLRSIPRWIPLHRLIWRAYYRRRTQP</sequence>
<feature type="transmembrane region" description="Helical" evidence="1">
    <location>
        <begin position="28"/>
        <end position="46"/>
    </location>
</feature>
<keyword evidence="1" id="KW-1133">Transmembrane helix</keyword>
<protein>
    <submittedName>
        <fullName evidence="2">Unannotated protein</fullName>
    </submittedName>
</protein>
<reference evidence="2" key="1">
    <citation type="submission" date="2020-05" db="EMBL/GenBank/DDBJ databases">
        <authorList>
            <person name="Chiriac C."/>
            <person name="Salcher M."/>
            <person name="Ghai R."/>
            <person name="Kavagutti S V."/>
        </authorList>
    </citation>
    <scope>NUCLEOTIDE SEQUENCE</scope>
</reference>
<feature type="transmembrane region" description="Helical" evidence="1">
    <location>
        <begin position="281"/>
        <end position="300"/>
    </location>
</feature>
<dbReference type="AlphaFoldDB" id="A0A6J7GFK2"/>
<name>A0A6J7GFK2_9ZZZZ</name>
<keyword evidence="1" id="KW-0812">Transmembrane</keyword>